<dbReference type="Proteomes" id="UP000030746">
    <property type="component" value="Unassembled WGS sequence"/>
</dbReference>
<dbReference type="GeneID" id="20248261"/>
<accession>V4BE75</accession>
<sequence>MPKLTDTMCKAEKFTHYLPNTLKYKILLPPVLKNSVSTKKDLRSNKPVCVKEIAVLMACLKKEEFKNNTCVKEYLKFNECVEESTEELAKMREAQRKGLQIEGSNKFPAIQVNKTLRRFPQKPAVFELTKRQNPEHKKK</sequence>
<dbReference type="SUPFAM" id="SSF47072">
    <property type="entry name" value="Cysteine alpha-hairpin motif"/>
    <property type="match status" value="1"/>
</dbReference>
<name>V4BE75_LOTGI</name>
<dbReference type="GO" id="GO:0003723">
    <property type="term" value="F:RNA binding"/>
    <property type="evidence" value="ECO:0007669"/>
    <property type="project" value="TreeGrafter"/>
</dbReference>
<dbReference type="HOGENOM" id="CLU_146244_0_0_1"/>
<evidence type="ECO:0008006" key="3">
    <source>
        <dbReference type="Google" id="ProtNLM"/>
    </source>
</evidence>
<dbReference type="InterPro" id="IPR033620">
    <property type="entry name" value="Ribosomal_mS37_met"/>
</dbReference>
<dbReference type="STRING" id="225164.V4BE75"/>
<dbReference type="GO" id="GO:0032543">
    <property type="term" value="P:mitochondrial translation"/>
    <property type="evidence" value="ECO:0007669"/>
    <property type="project" value="InterPro"/>
</dbReference>
<dbReference type="KEGG" id="lgi:LOTGIDRAFT_230307"/>
<dbReference type="InterPro" id="IPR009069">
    <property type="entry name" value="Cys_alpha_HP_mot_SF"/>
</dbReference>
<dbReference type="CTD" id="20248261"/>
<dbReference type="EMBL" id="KB199905">
    <property type="protein sequence ID" value="ESP04062.1"/>
    <property type="molecule type" value="Genomic_DNA"/>
</dbReference>
<organism evidence="1 2">
    <name type="scientific">Lottia gigantea</name>
    <name type="common">Giant owl limpet</name>
    <dbReference type="NCBI Taxonomy" id="225164"/>
    <lineage>
        <taxon>Eukaryota</taxon>
        <taxon>Metazoa</taxon>
        <taxon>Spiralia</taxon>
        <taxon>Lophotrochozoa</taxon>
        <taxon>Mollusca</taxon>
        <taxon>Gastropoda</taxon>
        <taxon>Patellogastropoda</taxon>
        <taxon>Lottioidea</taxon>
        <taxon>Lottiidae</taxon>
        <taxon>Lottia</taxon>
    </lineage>
</organism>
<evidence type="ECO:0000313" key="1">
    <source>
        <dbReference type="EMBL" id="ESP04062.1"/>
    </source>
</evidence>
<proteinExistence type="predicted"/>
<keyword evidence="2" id="KW-1185">Reference proteome</keyword>
<dbReference type="PANTHER" id="PTHR31278">
    <property type="entry name" value="CHCHD1"/>
    <property type="match status" value="1"/>
</dbReference>
<dbReference type="OrthoDB" id="5825849at2759"/>
<dbReference type="PANTHER" id="PTHR31278:SF2">
    <property type="entry name" value="SMALL RIBOSOMAL SUBUNIT PROTEIN MS37"/>
    <property type="match status" value="1"/>
</dbReference>
<dbReference type="OMA" id="ATCLTEM"/>
<protein>
    <recommendedName>
        <fullName evidence="3">CHCH domain-containing protein</fullName>
    </recommendedName>
</protein>
<reference evidence="1 2" key="1">
    <citation type="journal article" date="2013" name="Nature">
        <title>Insights into bilaterian evolution from three spiralian genomes.</title>
        <authorList>
            <person name="Simakov O."/>
            <person name="Marletaz F."/>
            <person name="Cho S.J."/>
            <person name="Edsinger-Gonzales E."/>
            <person name="Havlak P."/>
            <person name="Hellsten U."/>
            <person name="Kuo D.H."/>
            <person name="Larsson T."/>
            <person name="Lv J."/>
            <person name="Arendt D."/>
            <person name="Savage R."/>
            <person name="Osoegawa K."/>
            <person name="de Jong P."/>
            <person name="Grimwood J."/>
            <person name="Chapman J.A."/>
            <person name="Shapiro H."/>
            <person name="Aerts A."/>
            <person name="Otillar R.P."/>
            <person name="Terry A.Y."/>
            <person name="Boore J.L."/>
            <person name="Grigoriev I.V."/>
            <person name="Lindberg D.R."/>
            <person name="Seaver E.C."/>
            <person name="Weisblat D.A."/>
            <person name="Putnam N.H."/>
            <person name="Rokhsar D.S."/>
        </authorList>
    </citation>
    <scope>NUCLEOTIDE SEQUENCE [LARGE SCALE GENOMIC DNA]</scope>
</reference>
<evidence type="ECO:0000313" key="2">
    <source>
        <dbReference type="Proteomes" id="UP000030746"/>
    </source>
</evidence>
<dbReference type="GO" id="GO:0005761">
    <property type="term" value="C:mitochondrial ribosome"/>
    <property type="evidence" value="ECO:0007669"/>
    <property type="project" value="InterPro"/>
</dbReference>
<gene>
    <name evidence="1" type="ORF">LOTGIDRAFT_230307</name>
</gene>
<dbReference type="GO" id="GO:0005654">
    <property type="term" value="C:nucleoplasm"/>
    <property type="evidence" value="ECO:0007669"/>
    <property type="project" value="TreeGrafter"/>
</dbReference>
<dbReference type="RefSeq" id="XP_009045544.1">
    <property type="nucleotide sequence ID" value="XM_009047296.1"/>
</dbReference>
<dbReference type="AlphaFoldDB" id="V4BE75"/>